<evidence type="ECO:0000313" key="1">
    <source>
        <dbReference type="EMBL" id="KYN14662.1"/>
    </source>
</evidence>
<dbReference type="AlphaFoldDB" id="A0A195DPC2"/>
<dbReference type="Proteomes" id="UP000078492">
    <property type="component" value="Unassembled WGS sequence"/>
</dbReference>
<evidence type="ECO:0000313" key="2">
    <source>
        <dbReference type="Proteomes" id="UP000078492"/>
    </source>
</evidence>
<keyword evidence="2" id="KW-1185">Reference proteome</keyword>
<name>A0A195DPC2_9HYME</name>
<accession>A0A195DPC2</accession>
<protein>
    <submittedName>
        <fullName evidence="1">Uncharacterized protein</fullName>
    </submittedName>
</protein>
<dbReference type="EMBL" id="KQ980662">
    <property type="protein sequence ID" value="KYN14662.1"/>
    <property type="molecule type" value="Genomic_DNA"/>
</dbReference>
<sequence>MLGLKFLLSCATEKLRTFSNIERKKNTLQSLKDTEAIHEKDNNNGSAEKLASERQDTIKVSQKRNISACLDAVQDTANVQQDHNKKGNIPRFKRSKIDESRNMDDAFTNISNAVINFLENTKKILQLM</sequence>
<reference evidence="1 2" key="1">
    <citation type="submission" date="2015-09" db="EMBL/GenBank/DDBJ databases">
        <title>Trachymyrmex cornetzi WGS genome.</title>
        <authorList>
            <person name="Nygaard S."/>
            <person name="Hu H."/>
            <person name="Boomsma J."/>
            <person name="Zhang G."/>
        </authorList>
    </citation>
    <scope>NUCLEOTIDE SEQUENCE [LARGE SCALE GENOMIC DNA]</scope>
    <source>
        <strain evidence="1">Tcor2-1</strain>
        <tissue evidence="1">Whole body</tissue>
    </source>
</reference>
<proteinExistence type="predicted"/>
<gene>
    <name evidence="1" type="ORF">ALC57_13076</name>
</gene>
<organism evidence="1 2">
    <name type="scientific">Trachymyrmex cornetzi</name>
    <dbReference type="NCBI Taxonomy" id="471704"/>
    <lineage>
        <taxon>Eukaryota</taxon>
        <taxon>Metazoa</taxon>
        <taxon>Ecdysozoa</taxon>
        <taxon>Arthropoda</taxon>
        <taxon>Hexapoda</taxon>
        <taxon>Insecta</taxon>
        <taxon>Pterygota</taxon>
        <taxon>Neoptera</taxon>
        <taxon>Endopterygota</taxon>
        <taxon>Hymenoptera</taxon>
        <taxon>Apocrita</taxon>
        <taxon>Aculeata</taxon>
        <taxon>Formicoidea</taxon>
        <taxon>Formicidae</taxon>
        <taxon>Myrmicinae</taxon>
        <taxon>Trachymyrmex</taxon>
    </lineage>
</organism>